<feature type="region of interest" description="Disordered" evidence="8">
    <location>
        <begin position="90"/>
        <end position="111"/>
    </location>
</feature>
<dbReference type="AlphaFoldDB" id="B9FAU2"/>
<reference evidence="10" key="2">
    <citation type="submission" date="2008-12" db="EMBL/GenBank/DDBJ databases">
        <title>Improved gene annotation of the rice (Oryza sativa) genomes.</title>
        <authorList>
            <person name="Wang J."/>
            <person name="Li R."/>
            <person name="Fan W."/>
            <person name="Huang Q."/>
            <person name="Zhang J."/>
            <person name="Zhou Y."/>
            <person name="Hu Y."/>
            <person name="Zi S."/>
            <person name="Li J."/>
            <person name="Ni P."/>
            <person name="Zheng H."/>
            <person name="Zhang Y."/>
            <person name="Zhao M."/>
            <person name="Hao Q."/>
            <person name="McDermott J."/>
            <person name="Samudrala R."/>
            <person name="Kristiansen K."/>
            <person name="Wong G.K.-S."/>
        </authorList>
    </citation>
    <scope>NUCLEOTIDE SEQUENCE</scope>
</reference>
<feature type="repeat" description="WD" evidence="7">
    <location>
        <begin position="399"/>
        <end position="432"/>
    </location>
</feature>
<organism evidence="10">
    <name type="scientific">Oryza sativa subsp. japonica</name>
    <name type="common">Rice</name>
    <dbReference type="NCBI Taxonomy" id="39947"/>
    <lineage>
        <taxon>Eukaryota</taxon>
        <taxon>Viridiplantae</taxon>
        <taxon>Streptophyta</taxon>
        <taxon>Embryophyta</taxon>
        <taxon>Tracheophyta</taxon>
        <taxon>Spermatophyta</taxon>
        <taxon>Magnoliopsida</taxon>
        <taxon>Liliopsida</taxon>
        <taxon>Poales</taxon>
        <taxon>Poaceae</taxon>
        <taxon>BOP clade</taxon>
        <taxon>Oryzoideae</taxon>
        <taxon>Oryzeae</taxon>
        <taxon>Oryzinae</taxon>
        <taxon>Oryza</taxon>
        <taxon>Oryza sativa</taxon>
    </lineage>
</organism>
<evidence type="ECO:0000256" key="3">
    <source>
        <dbReference type="ARBA" id="ARBA00022618"/>
    </source>
</evidence>
<keyword evidence="2 7" id="KW-0853">WD repeat</keyword>
<keyword evidence="4" id="KW-0677">Repeat</keyword>
<dbReference type="GO" id="GO:0051301">
    <property type="term" value="P:cell division"/>
    <property type="evidence" value="ECO:0007669"/>
    <property type="project" value="UniProtKB-KW"/>
</dbReference>
<proteinExistence type="inferred from homology"/>
<dbReference type="InterPro" id="IPR056150">
    <property type="entry name" value="WD40_CDC20-Fz"/>
</dbReference>
<keyword evidence="6" id="KW-0131">Cell cycle</keyword>
<feature type="repeat" description="WD" evidence="7">
    <location>
        <begin position="251"/>
        <end position="292"/>
    </location>
</feature>
<dbReference type="InterPro" id="IPR036322">
    <property type="entry name" value="WD40_repeat_dom_sf"/>
</dbReference>
<dbReference type="InterPro" id="IPR001680">
    <property type="entry name" value="WD40_rpt"/>
</dbReference>
<dbReference type="Pfam" id="PF24807">
    <property type="entry name" value="WD40_CDC20-Fz"/>
    <property type="match status" value="1"/>
</dbReference>
<reference evidence="10" key="1">
    <citation type="journal article" date="2005" name="PLoS Biol.">
        <title>The genomes of Oryza sativa: a history of duplications.</title>
        <authorList>
            <person name="Yu J."/>
            <person name="Wang J."/>
            <person name="Lin W."/>
            <person name="Li S."/>
            <person name="Li H."/>
            <person name="Zhou J."/>
            <person name="Ni P."/>
            <person name="Dong W."/>
            <person name="Hu S."/>
            <person name="Zeng C."/>
            <person name="Zhang J."/>
            <person name="Zhang Y."/>
            <person name="Li R."/>
            <person name="Xu Z."/>
            <person name="Li S."/>
            <person name="Li X."/>
            <person name="Zheng H."/>
            <person name="Cong L."/>
            <person name="Lin L."/>
            <person name="Yin J."/>
            <person name="Geng J."/>
            <person name="Li G."/>
            <person name="Shi J."/>
            <person name="Liu J."/>
            <person name="Lv H."/>
            <person name="Li J."/>
            <person name="Wang J."/>
            <person name="Deng Y."/>
            <person name="Ran L."/>
            <person name="Shi X."/>
            <person name="Wang X."/>
            <person name="Wu Q."/>
            <person name="Li C."/>
            <person name="Ren X."/>
            <person name="Wang J."/>
            <person name="Wang X."/>
            <person name="Li D."/>
            <person name="Liu D."/>
            <person name="Zhang X."/>
            <person name="Ji Z."/>
            <person name="Zhao W."/>
            <person name="Sun Y."/>
            <person name="Zhang Z."/>
            <person name="Bao J."/>
            <person name="Han Y."/>
            <person name="Dong L."/>
            <person name="Ji J."/>
            <person name="Chen P."/>
            <person name="Wu S."/>
            <person name="Liu J."/>
            <person name="Xiao Y."/>
            <person name="Bu D."/>
            <person name="Tan J."/>
            <person name="Yang L."/>
            <person name="Ye C."/>
            <person name="Zhang J."/>
            <person name="Xu J."/>
            <person name="Zhou Y."/>
            <person name="Yu Y."/>
            <person name="Zhang B."/>
            <person name="Zhuang S."/>
            <person name="Wei H."/>
            <person name="Liu B."/>
            <person name="Lei M."/>
            <person name="Yu H."/>
            <person name="Li Y."/>
            <person name="Xu H."/>
            <person name="Wei S."/>
            <person name="He X."/>
            <person name="Fang L."/>
            <person name="Zhang Z."/>
            <person name="Zhang Y."/>
            <person name="Huang X."/>
            <person name="Su Z."/>
            <person name="Tong W."/>
            <person name="Li J."/>
            <person name="Tong Z."/>
            <person name="Li S."/>
            <person name="Ye J."/>
            <person name="Wang L."/>
            <person name="Fang L."/>
            <person name="Lei T."/>
            <person name="Chen C."/>
            <person name="Chen H."/>
            <person name="Xu Z."/>
            <person name="Li H."/>
            <person name="Huang H."/>
            <person name="Zhang F."/>
            <person name="Xu H."/>
            <person name="Li N."/>
            <person name="Zhao C."/>
            <person name="Li S."/>
            <person name="Dong L."/>
            <person name="Huang Y."/>
            <person name="Li L."/>
            <person name="Xi Y."/>
            <person name="Qi Q."/>
            <person name="Li W."/>
            <person name="Zhang B."/>
            <person name="Hu W."/>
            <person name="Zhang Y."/>
            <person name="Tian X."/>
            <person name="Jiao Y."/>
            <person name="Liang X."/>
            <person name="Jin J."/>
            <person name="Gao L."/>
            <person name="Zheng W."/>
            <person name="Hao B."/>
            <person name="Liu S."/>
            <person name="Wang W."/>
            <person name="Yuan L."/>
            <person name="Cao M."/>
            <person name="McDermott J."/>
            <person name="Samudrala R."/>
            <person name="Wang J."/>
            <person name="Wong G.K."/>
            <person name="Yang H."/>
        </authorList>
    </citation>
    <scope>NUCLEOTIDE SEQUENCE [LARGE SCALE GENOMIC DNA]</scope>
</reference>
<evidence type="ECO:0000256" key="5">
    <source>
        <dbReference type="ARBA" id="ARBA00022776"/>
    </source>
</evidence>
<dbReference type="GO" id="GO:0010997">
    <property type="term" value="F:anaphase-promoting complex binding"/>
    <property type="evidence" value="ECO:0007669"/>
    <property type="project" value="InterPro"/>
</dbReference>
<dbReference type="InterPro" id="IPR019775">
    <property type="entry name" value="WD40_repeat_CS"/>
</dbReference>
<evidence type="ECO:0000256" key="8">
    <source>
        <dbReference type="SAM" id="MobiDB-lite"/>
    </source>
</evidence>
<sequence>MDHHHHHLPPPPPRSPMENSASSKPPTPASTPSSRLAAAPSSRVSSAAPHPSPSSSAPTPASRTVYSDRFIPSRAGSNLALFDLAPSPSHHDAAAAAASPGAPPPSGSTPASSPYCALLRAALFGPTTPDRVASSASACSSSSSAGASPVGSPATGNIFRFKAEVPRNAKRALFSDGDDEGVLFPGVFTTRGTGPRKIPRSPYKVLDAPALQDDFYLNLVDWSSHNILAVGLGNCVYLWNACSSKVTKLCDLGVDDNVCSVGWAQRGTHLAVGTNQGKVQVWDATRCKRIRTMESHRMRVGALAWNSSLLSSGSRDKSILHHDIRAQDDYISRLAGHKSEVCGLKWSYDNRQLASGGNDNRVCNLVWSKNVNELVSTHGYSQNQIIVWRYPTMSKLATLTGHTYRVLYLAISPDGQTIVTGAGDETLRFWNVFPSPKSQSSDSLSSIGATSFVRSYIR</sequence>
<evidence type="ECO:0000256" key="4">
    <source>
        <dbReference type="ARBA" id="ARBA00022737"/>
    </source>
</evidence>
<dbReference type="SMART" id="SM00320">
    <property type="entry name" value="WD40"/>
    <property type="match status" value="5"/>
</dbReference>
<evidence type="ECO:0000256" key="2">
    <source>
        <dbReference type="ARBA" id="ARBA00022574"/>
    </source>
</evidence>
<feature type="repeat" description="WD" evidence="7">
    <location>
        <begin position="334"/>
        <end position="362"/>
    </location>
</feature>
<keyword evidence="3" id="KW-0132">Cell division</keyword>
<comment type="similarity">
    <text evidence="1">Belongs to the WD repeat CDC20/Fizzy family.</text>
</comment>
<evidence type="ECO:0000313" key="10">
    <source>
        <dbReference type="EMBL" id="EEE58242.1"/>
    </source>
</evidence>
<evidence type="ECO:0000256" key="6">
    <source>
        <dbReference type="ARBA" id="ARBA00023306"/>
    </source>
</evidence>
<evidence type="ECO:0000259" key="9">
    <source>
        <dbReference type="Pfam" id="PF24807"/>
    </source>
</evidence>
<dbReference type="PROSITE" id="PS50294">
    <property type="entry name" value="WD_REPEATS_REGION"/>
    <property type="match status" value="1"/>
</dbReference>
<accession>B9FAU2</accession>
<evidence type="ECO:0000256" key="7">
    <source>
        <dbReference type="PROSITE-ProRule" id="PRU00221"/>
    </source>
</evidence>
<dbReference type="PROSITE" id="PS50082">
    <property type="entry name" value="WD_REPEATS_2"/>
    <property type="match status" value="3"/>
</dbReference>
<dbReference type="Pfam" id="PF00400">
    <property type="entry name" value="WD40"/>
    <property type="match status" value="1"/>
</dbReference>
<gene>
    <name evidence="10" type="ORF">OsJ_09227</name>
</gene>
<dbReference type="PROSITE" id="PS00678">
    <property type="entry name" value="WD_REPEATS_1"/>
    <property type="match status" value="1"/>
</dbReference>
<dbReference type="Gene3D" id="2.130.10.10">
    <property type="entry name" value="YVTN repeat-like/Quinoprotein amine dehydrogenase"/>
    <property type="match status" value="2"/>
</dbReference>
<feature type="region of interest" description="Disordered" evidence="8">
    <location>
        <begin position="1"/>
        <end position="69"/>
    </location>
</feature>
<dbReference type="PANTHER" id="PTHR19918:SF1">
    <property type="entry name" value="FIZZY-RELATED PROTEIN HOMOLOG"/>
    <property type="match status" value="1"/>
</dbReference>
<evidence type="ECO:0000256" key="1">
    <source>
        <dbReference type="ARBA" id="ARBA00006445"/>
    </source>
</evidence>
<keyword evidence="5" id="KW-0498">Mitosis</keyword>
<dbReference type="EMBL" id="CM000140">
    <property type="protein sequence ID" value="EEE58242.1"/>
    <property type="molecule type" value="Genomic_DNA"/>
</dbReference>
<feature type="compositionally biased region" description="Low complexity" evidence="8">
    <location>
        <begin position="20"/>
        <end position="63"/>
    </location>
</feature>
<dbReference type="GO" id="GO:0097027">
    <property type="term" value="F:ubiquitin-protein transferase activator activity"/>
    <property type="evidence" value="ECO:0007669"/>
    <property type="project" value="InterPro"/>
</dbReference>
<dbReference type="Proteomes" id="UP000007752">
    <property type="component" value="Chromosome 3"/>
</dbReference>
<dbReference type="SUPFAM" id="SSF50978">
    <property type="entry name" value="WD40 repeat-like"/>
    <property type="match status" value="1"/>
</dbReference>
<dbReference type="InterPro" id="IPR033010">
    <property type="entry name" value="Cdc20/Fizzy"/>
</dbReference>
<dbReference type="PANTHER" id="PTHR19918">
    <property type="entry name" value="CELL DIVISION CYCLE 20 CDC20 FIZZY -RELATED"/>
    <property type="match status" value="1"/>
</dbReference>
<dbReference type="InterPro" id="IPR015943">
    <property type="entry name" value="WD40/YVTN_repeat-like_dom_sf"/>
</dbReference>
<name>B9FAU2_ORYSJ</name>
<feature type="domain" description="CDC20/Fizzy WD40" evidence="9">
    <location>
        <begin position="206"/>
        <end position="363"/>
    </location>
</feature>
<protein>
    <recommendedName>
        <fullName evidence="9">CDC20/Fizzy WD40 domain-containing protein</fullName>
    </recommendedName>
</protein>